<evidence type="ECO:0000256" key="4">
    <source>
        <dbReference type="ARBA" id="ARBA00022679"/>
    </source>
</evidence>
<dbReference type="InParanoid" id="D2V5P5"/>
<gene>
    <name evidence="13" type="ORF">NAEGRDRAFT_78680</name>
</gene>
<proteinExistence type="inferred from homology"/>
<dbReference type="UniPathway" id="UPA00618">
    <property type="reaction ID" value="UER00672"/>
</dbReference>
<dbReference type="eggNOG" id="KOG2517">
    <property type="taxonomic scope" value="Eukaryota"/>
</dbReference>
<evidence type="ECO:0000256" key="9">
    <source>
        <dbReference type="ARBA" id="ARBA00043149"/>
    </source>
</evidence>
<dbReference type="GO" id="GO:0004370">
    <property type="term" value="F:glycerol kinase activity"/>
    <property type="evidence" value="ECO:0007669"/>
    <property type="project" value="UniProtKB-EC"/>
</dbReference>
<dbReference type="NCBIfam" id="TIGR01311">
    <property type="entry name" value="glycerol_kin"/>
    <property type="match status" value="1"/>
</dbReference>
<dbReference type="GO" id="GO:0005739">
    <property type="term" value="C:mitochondrion"/>
    <property type="evidence" value="ECO:0007669"/>
    <property type="project" value="TreeGrafter"/>
</dbReference>
<dbReference type="Pfam" id="PF02782">
    <property type="entry name" value="FGGY_C"/>
    <property type="match status" value="1"/>
</dbReference>
<evidence type="ECO:0000313" key="13">
    <source>
        <dbReference type="EMBL" id="EFC47686.1"/>
    </source>
</evidence>
<dbReference type="PROSITE" id="PS00445">
    <property type="entry name" value="FGGY_KINASES_2"/>
    <property type="match status" value="1"/>
</dbReference>
<evidence type="ECO:0000256" key="1">
    <source>
        <dbReference type="ARBA" id="ARBA00005190"/>
    </source>
</evidence>
<dbReference type="FunFam" id="3.30.420.40:FF:000108">
    <property type="entry name" value="Glycerol kinase, glycosomal"/>
    <property type="match status" value="1"/>
</dbReference>
<evidence type="ECO:0000259" key="12">
    <source>
        <dbReference type="Pfam" id="PF02782"/>
    </source>
</evidence>
<reference evidence="13 14" key="1">
    <citation type="journal article" date="2010" name="Cell">
        <title>The genome of Naegleria gruberi illuminates early eukaryotic versatility.</title>
        <authorList>
            <person name="Fritz-Laylin L.K."/>
            <person name="Prochnik S.E."/>
            <person name="Ginger M.L."/>
            <person name="Dacks J.B."/>
            <person name="Carpenter M.L."/>
            <person name="Field M.C."/>
            <person name="Kuo A."/>
            <person name="Paredez A."/>
            <person name="Chapman J."/>
            <person name="Pham J."/>
            <person name="Shu S."/>
            <person name="Neupane R."/>
            <person name="Cipriano M."/>
            <person name="Mancuso J."/>
            <person name="Tu H."/>
            <person name="Salamov A."/>
            <person name="Lindquist E."/>
            <person name="Shapiro H."/>
            <person name="Lucas S."/>
            <person name="Grigoriev I.V."/>
            <person name="Cande W.Z."/>
            <person name="Fulton C."/>
            <person name="Rokhsar D.S."/>
            <person name="Dawson S.C."/>
        </authorList>
    </citation>
    <scope>NUCLEOTIDE SEQUENCE [LARGE SCALE GENOMIC DNA]</scope>
    <source>
        <strain evidence="13 14">NEG-M</strain>
    </source>
</reference>
<dbReference type="PANTHER" id="PTHR10196">
    <property type="entry name" value="SUGAR KINASE"/>
    <property type="match status" value="1"/>
</dbReference>
<dbReference type="VEuPathDB" id="AmoebaDB:NAEGRDRAFT_78680"/>
<dbReference type="GO" id="GO:0046167">
    <property type="term" value="P:glycerol-3-phosphate biosynthetic process"/>
    <property type="evidence" value="ECO:0007669"/>
    <property type="project" value="TreeGrafter"/>
</dbReference>
<dbReference type="PROSITE" id="PS00933">
    <property type="entry name" value="FGGY_KINASES_1"/>
    <property type="match status" value="1"/>
</dbReference>
<dbReference type="GO" id="GO:0019563">
    <property type="term" value="P:glycerol catabolic process"/>
    <property type="evidence" value="ECO:0007669"/>
    <property type="project" value="UniProtKB-UniPathway"/>
</dbReference>
<dbReference type="GO" id="GO:0006641">
    <property type="term" value="P:triglyceride metabolic process"/>
    <property type="evidence" value="ECO:0007669"/>
    <property type="project" value="TreeGrafter"/>
</dbReference>
<keyword evidence="4 10" id="KW-0808">Transferase</keyword>
<dbReference type="GeneID" id="8849498"/>
<evidence type="ECO:0000256" key="3">
    <source>
        <dbReference type="ARBA" id="ARBA00012099"/>
    </source>
</evidence>
<accession>D2V5P5</accession>
<dbReference type="PANTHER" id="PTHR10196:SF69">
    <property type="entry name" value="GLYCEROL KINASE"/>
    <property type="match status" value="1"/>
</dbReference>
<dbReference type="NCBIfam" id="NF000756">
    <property type="entry name" value="PRK00047.1"/>
    <property type="match status" value="1"/>
</dbReference>
<evidence type="ECO:0000313" key="14">
    <source>
        <dbReference type="Proteomes" id="UP000006671"/>
    </source>
</evidence>
<keyword evidence="5" id="KW-0547">Nucleotide-binding</keyword>
<evidence type="ECO:0000259" key="11">
    <source>
        <dbReference type="Pfam" id="PF00370"/>
    </source>
</evidence>
<sequence>MNIMIGLQNNLGTKVTLLKTKYCCSLHTARFGALNDSINAAIAATEQDNFNHKTQSSLIFHQQAYHHSPKNFPTEKKFSNSNRRYHRGQVAFGLDNSSSVNTKYNIGLISNSSGAFVSRNYSKMMGEKRKVVGAIDQGTTSTRFMLFDASDMKEVASYQILHENHFPKPGWVEQDPIEIYTNTLECMTNACEKLEGEDYEIIGIGVTNQRETTVLWDSETGKPLCKSIVWNDTRTRDLVDSICKSKAGGDYSKFREVCGLPLSTYFSAVKLRWMIDHYDEVKKAVDKGTCMFGTVDSWLIWNLTGGLKGGIHITDVTNASRTMLMNLKTLKWDDDMLNLFEIPSGVKLPTIKSSAEVYSSISKEVVQNHPLLSGVAISGCIGDQQSATIGQKCFKIGDTKNTYGTGCFLLMNCGHEIVKSNHGLLSTVQYQLGPNAAPVYALEGSVAVCGSGISWLEHNLKLIENPAESETLARTVEDTGGVVFVPAFSGLYCPYWRSDARGTIVGITHYTNSAHIVRAMLEAVCFQTQEVLESMVKDSGLAVTNLMVDGGMTKNQLLMQLQSDISRKKVKVPSYPETTVLGAAICAAFGVGHFKEIKDIPPSPKDKMLIFTPHISEQETELKMKRWKKAIEKSLNWHEE</sequence>
<dbReference type="Gene3D" id="3.30.420.40">
    <property type="match status" value="2"/>
</dbReference>
<evidence type="ECO:0000256" key="6">
    <source>
        <dbReference type="ARBA" id="ARBA00022777"/>
    </source>
</evidence>
<dbReference type="InterPro" id="IPR043129">
    <property type="entry name" value="ATPase_NBD"/>
</dbReference>
<dbReference type="KEGG" id="ngr:NAEGRDRAFT_78680"/>
<feature type="domain" description="Carbohydrate kinase FGGY N-terminal" evidence="11">
    <location>
        <begin position="132"/>
        <end position="390"/>
    </location>
</feature>
<dbReference type="InterPro" id="IPR018485">
    <property type="entry name" value="FGGY_C"/>
</dbReference>
<protein>
    <recommendedName>
        <fullName evidence="3">glycerol kinase</fullName>
        <ecNumber evidence="3">2.7.1.30</ecNumber>
    </recommendedName>
    <alternativeName>
        <fullName evidence="9">ATP:glycerol 3-phosphotransferase</fullName>
    </alternativeName>
</protein>
<evidence type="ECO:0000256" key="10">
    <source>
        <dbReference type="RuleBase" id="RU003733"/>
    </source>
</evidence>
<dbReference type="InterPro" id="IPR005999">
    <property type="entry name" value="Glycerol_kin"/>
</dbReference>
<dbReference type="EMBL" id="GG738853">
    <property type="protein sequence ID" value="EFC47686.1"/>
    <property type="molecule type" value="Genomic_DNA"/>
</dbReference>
<dbReference type="Pfam" id="PF00370">
    <property type="entry name" value="FGGY_N"/>
    <property type="match status" value="1"/>
</dbReference>
<dbReference type="AlphaFoldDB" id="D2V5P5"/>
<dbReference type="Proteomes" id="UP000006671">
    <property type="component" value="Unassembled WGS sequence"/>
</dbReference>
<dbReference type="GO" id="GO:0005524">
    <property type="term" value="F:ATP binding"/>
    <property type="evidence" value="ECO:0007669"/>
    <property type="project" value="UniProtKB-KW"/>
</dbReference>
<dbReference type="OrthoDB" id="5422795at2759"/>
<keyword evidence="6 10" id="KW-0418">Kinase</keyword>
<keyword evidence="7" id="KW-0319">Glycerol metabolism</keyword>
<organism evidence="14">
    <name type="scientific">Naegleria gruberi</name>
    <name type="common">Amoeba</name>
    <dbReference type="NCBI Taxonomy" id="5762"/>
    <lineage>
        <taxon>Eukaryota</taxon>
        <taxon>Discoba</taxon>
        <taxon>Heterolobosea</taxon>
        <taxon>Tetramitia</taxon>
        <taxon>Eutetramitia</taxon>
        <taxon>Vahlkampfiidae</taxon>
        <taxon>Naegleria</taxon>
    </lineage>
</organism>
<evidence type="ECO:0000256" key="7">
    <source>
        <dbReference type="ARBA" id="ARBA00022798"/>
    </source>
</evidence>
<feature type="domain" description="Carbohydrate kinase FGGY C-terminal" evidence="12">
    <location>
        <begin position="401"/>
        <end position="589"/>
    </location>
</feature>
<dbReference type="EC" id="2.7.1.30" evidence="3"/>
<dbReference type="STRING" id="5762.D2V5P5"/>
<dbReference type="FunFam" id="3.30.420.40:FF:000086">
    <property type="entry name" value="Glycerol kinase"/>
    <property type="match status" value="1"/>
</dbReference>
<dbReference type="RefSeq" id="XP_002680430.1">
    <property type="nucleotide sequence ID" value="XM_002680384.1"/>
</dbReference>
<dbReference type="InterPro" id="IPR018484">
    <property type="entry name" value="FGGY_N"/>
</dbReference>
<dbReference type="InterPro" id="IPR018483">
    <property type="entry name" value="Carb_kinase_FGGY_CS"/>
</dbReference>
<evidence type="ECO:0000256" key="5">
    <source>
        <dbReference type="ARBA" id="ARBA00022741"/>
    </source>
</evidence>
<keyword evidence="14" id="KW-1185">Reference proteome</keyword>
<comment type="similarity">
    <text evidence="2 10">Belongs to the FGGY kinase family.</text>
</comment>
<evidence type="ECO:0000256" key="2">
    <source>
        <dbReference type="ARBA" id="ARBA00009156"/>
    </source>
</evidence>
<comment type="pathway">
    <text evidence="1">Polyol metabolism; glycerol degradation via glycerol kinase pathway; sn-glycerol 3-phosphate from glycerol: step 1/1.</text>
</comment>
<dbReference type="CDD" id="cd07792">
    <property type="entry name" value="ASKHA_NBD_FGGY_GK1-3-like"/>
    <property type="match status" value="1"/>
</dbReference>
<name>D2V5P5_NAEGR</name>
<dbReference type="InterPro" id="IPR042018">
    <property type="entry name" value="GK1-3_metazoan-type"/>
</dbReference>
<keyword evidence="8" id="KW-0067">ATP-binding</keyword>
<dbReference type="SUPFAM" id="SSF53067">
    <property type="entry name" value="Actin-like ATPase domain"/>
    <property type="match status" value="2"/>
</dbReference>
<evidence type="ECO:0000256" key="8">
    <source>
        <dbReference type="ARBA" id="ARBA00022840"/>
    </source>
</evidence>